<evidence type="ECO:0000256" key="3">
    <source>
        <dbReference type="ARBA" id="ARBA00022553"/>
    </source>
</evidence>
<dbReference type="EMBL" id="CP107567">
    <property type="protein sequence ID" value="UYQ60935.1"/>
    <property type="molecule type" value="Genomic_DNA"/>
</dbReference>
<dbReference type="InterPro" id="IPR023213">
    <property type="entry name" value="CAT-like_dom_sf"/>
</dbReference>
<keyword evidence="2" id="KW-0596">Phosphopantetheine</keyword>
<evidence type="ECO:0000256" key="2">
    <source>
        <dbReference type="ARBA" id="ARBA00022450"/>
    </source>
</evidence>
<dbReference type="PANTHER" id="PTHR45527">
    <property type="entry name" value="NONRIBOSOMAL PEPTIDE SYNTHETASE"/>
    <property type="match status" value="1"/>
</dbReference>
<evidence type="ECO:0000259" key="4">
    <source>
        <dbReference type="PROSITE" id="PS50075"/>
    </source>
</evidence>
<feature type="domain" description="Carrier" evidence="4">
    <location>
        <begin position="520"/>
        <end position="599"/>
    </location>
</feature>
<dbReference type="Gene3D" id="3.30.559.30">
    <property type="entry name" value="Nonribosomal peptide synthetase, condensation domain"/>
    <property type="match status" value="1"/>
</dbReference>
<dbReference type="Gene3D" id="1.10.1200.10">
    <property type="entry name" value="ACP-like"/>
    <property type="match status" value="1"/>
</dbReference>
<dbReference type="Pfam" id="PF00550">
    <property type="entry name" value="PP-binding"/>
    <property type="match status" value="1"/>
</dbReference>
<dbReference type="PANTHER" id="PTHR45527:SF1">
    <property type="entry name" value="FATTY ACID SYNTHASE"/>
    <property type="match status" value="1"/>
</dbReference>
<dbReference type="Pfam" id="PF00668">
    <property type="entry name" value="Condensation"/>
    <property type="match status" value="1"/>
</dbReference>
<dbReference type="PROSITE" id="PS00455">
    <property type="entry name" value="AMP_BINDING"/>
    <property type="match status" value="1"/>
</dbReference>
<organism evidence="5 6">
    <name type="scientific">Streptomyces peucetius</name>
    <dbReference type="NCBI Taxonomy" id="1950"/>
    <lineage>
        <taxon>Bacteria</taxon>
        <taxon>Bacillati</taxon>
        <taxon>Actinomycetota</taxon>
        <taxon>Actinomycetes</taxon>
        <taxon>Kitasatosporales</taxon>
        <taxon>Streptomycetaceae</taxon>
        <taxon>Streptomyces</taxon>
    </lineage>
</organism>
<dbReference type="SUPFAM" id="SSF47336">
    <property type="entry name" value="ACP-like"/>
    <property type="match status" value="1"/>
</dbReference>
<dbReference type="Pfam" id="PF00501">
    <property type="entry name" value="AMP-binding"/>
    <property type="match status" value="1"/>
</dbReference>
<dbReference type="InterPro" id="IPR009081">
    <property type="entry name" value="PP-bd_ACP"/>
</dbReference>
<dbReference type="NCBIfam" id="TIGR01733">
    <property type="entry name" value="AA-adenyl-dom"/>
    <property type="match status" value="1"/>
</dbReference>
<dbReference type="Pfam" id="PF13193">
    <property type="entry name" value="AMP-binding_C"/>
    <property type="match status" value="1"/>
</dbReference>
<evidence type="ECO:0000256" key="1">
    <source>
        <dbReference type="ARBA" id="ARBA00001957"/>
    </source>
</evidence>
<name>A0ABY6I1T2_STRPE</name>
<dbReference type="InterPro" id="IPR045851">
    <property type="entry name" value="AMP-bd_C_sf"/>
</dbReference>
<dbReference type="SUPFAM" id="SSF52777">
    <property type="entry name" value="CoA-dependent acyltransferases"/>
    <property type="match status" value="2"/>
</dbReference>
<dbReference type="SUPFAM" id="SSF56801">
    <property type="entry name" value="Acetyl-CoA synthetase-like"/>
    <property type="match status" value="1"/>
</dbReference>
<evidence type="ECO:0000313" key="5">
    <source>
        <dbReference type="EMBL" id="UYQ60935.1"/>
    </source>
</evidence>
<dbReference type="InterPro" id="IPR000873">
    <property type="entry name" value="AMP-dep_synth/lig_dom"/>
</dbReference>
<reference evidence="5" key="1">
    <citation type="submission" date="2022-10" db="EMBL/GenBank/DDBJ databases">
        <title>Cytochrome P450 Catalyzes Benzene Ring Formation in the Biosynthesis of Trialkyl-Substituted Aromatic Polyketides.</title>
        <authorList>
            <person name="Zhao E."/>
            <person name="Ge H."/>
        </authorList>
    </citation>
    <scope>NUCLEOTIDE SEQUENCE</scope>
    <source>
        <strain evidence="5">NA0869</strain>
    </source>
</reference>
<dbReference type="RefSeq" id="WP_264242141.1">
    <property type="nucleotide sequence ID" value="NZ_CP107567.1"/>
</dbReference>
<dbReference type="InterPro" id="IPR020806">
    <property type="entry name" value="PKS_PP-bd"/>
</dbReference>
<dbReference type="PROSITE" id="PS50075">
    <property type="entry name" value="CARRIER"/>
    <property type="match status" value="1"/>
</dbReference>
<dbReference type="SMART" id="SM00823">
    <property type="entry name" value="PKS_PP"/>
    <property type="match status" value="1"/>
</dbReference>
<proteinExistence type="predicted"/>
<keyword evidence="6" id="KW-1185">Reference proteome</keyword>
<dbReference type="InterPro" id="IPR025110">
    <property type="entry name" value="AMP-bd_C"/>
</dbReference>
<dbReference type="InterPro" id="IPR001242">
    <property type="entry name" value="Condensation_dom"/>
</dbReference>
<sequence>MHEPPEPIAPASLVEAFQSAAAAYPDRTAVKCGMRSLTYAELDRRSTHLARELPTLTRTSERPVGILLDRSVEMAVAALAALKAGSFYLPLDPEAPAARNAIILEDAAPVAVVTSRSLAERVPAGIERCLVDAPSAAPQAAVPLPERVAPESRAYVIFTSGTTGRPKGVEVTHRNVLRLFSESAPVFGFTSEDVWTVFHSFAFDFSVWEMWGALLHGGCAVFVPADVAKDPASFHRLLRQERVTVLNQTPSAFQQLVTEDGRHQERLPLRFVVFGGEALRFSDLKPWAAKYGVGRPVLVNMYGITETTVHTSYHQVRQSDLHDGDSVIGRPLPDLDLLLVDEDLRRVAPGETGEMVVVGPGVALGYLGRPDLTTARFVTVEDSAGRPVRGYRSGDLARLRPDGLLVYLGRADSQVKIRGFRIELGEVEAALAGHPAVRHAAAAVRESATGGATLVGHVVPEPGVEPDVAEIRAHLAEVLPHYMIPSAIGLLEAMPLTGNGKLDRAALPDVVVTPGRSAQAPRSAAEAELCALFAELLEQEEVGPQDDFFELGGHSLLAIGLQNRVRAVFQSGHAQPLPLSQVYRSPTPAGIARWLEQAGHELRAADVRPDGGPVPLNPQQSDMLMRHVFAPDDLVHHCTMGWQVDGEVDPEALARAVEHVHRRHEALRSSYRFDADPGPAAVPLDAVPPRPAVLWAPDPEEAHALLRQALGRPFRLEEGEIWRVVMVTVGPGASHLIGLVVHHVAFDGWSESILAGELADAYNASRLGPIPPGEPGPTLQGVAAAQRARLTSETLEQQRAYWRGELTGVPSLTVPESSVGRLADGGPEPECQVFPLPEKTLERVEERAAELGVTPFVVLLTAYGAALAEVSGDEDIAVGTPFALRGDERLDRAVSCLVDVLCIRMRFSGKGVRRNDRARVADAVRRAFAAQDIPFSEVVRLVNPPRGPRAPLFQNMFALQNNAPAELELSGAATEFFRPAPFGLPTELVAEVRPYERGGPQLTVSYRPHQIPASFAAQLGARFLELLDDVTAP</sequence>
<protein>
    <submittedName>
        <fullName evidence="5">Amino acid adenylation domain-containing protein</fullName>
    </submittedName>
</protein>
<dbReference type="Gene3D" id="3.30.559.10">
    <property type="entry name" value="Chloramphenicol acetyltransferase-like domain"/>
    <property type="match status" value="1"/>
</dbReference>
<keyword evidence="3" id="KW-0597">Phosphoprotein</keyword>
<gene>
    <name evidence="5" type="ORF">OGH68_05240</name>
</gene>
<dbReference type="Gene3D" id="3.30.300.30">
    <property type="match status" value="1"/>
</dbReference>
<accession>A0ABY6I1T2</accession>
<dbReference type="InterPro" id="IPR020845">
    <property type="entry name" value="AMP-binding_CS"/>
</dbReference>
<comment type="cofactor">
    <cofactor evidence="1">
        <name>pantetheine 4'-phosphate</name>
        <dbReference type="ChEBI" id="CHEBI:47942"/>
    </cofactor>
</comment>
<dbReference type="Gene3D" id="3.40.50.12780">
    <property type="entry name" value="N-terminal domain of ligase-like"/>
    <property type="match status" value="1"/>
</dbReference>
<dbReference type="InterPro" id="IPR010071">
    <property type="entry name" value="AA_adenyl_dom"/>
</dbReference>
<dbReference type="InterPro" id="IPR036736">
    <property type="entry name" value="ACP-like_sf"/>
</dbReference>
<evidence type="ECO:0000313" key="6">
    <source>
        <dbReference type="Proteomes" id="UP001163878"/>
    </source>
</evidence>
<dbReference type="CDD" id="cd17643">
    <property type="entry name" value="A_NRPS_Cytc1-like"/>
    <property type="match status" value="1"/>
</dbReference>
<dbReference type="InterPro" id="IPR042099">
    <property type="entry name" value="ANL_N_sf"/>
</dbReference>
<dbReference type="Proteomes" id="UP001163878">
    <property type="component" value="Chromosome"/>
</dbReference>